<keyword evidence="2" id="KW-1185">Reference proteome</keyword>
<reference evidence="1 2" key="1">
    <citation type="journal article" date="2015" name="Proc. Natl. Acad. Sci. U.S.A.">
        <title>The resurrection genome of Boea hygrometrica: A blueprint for survival of dehydration.</title>
        <authorList>
            <person name="Xiao L."/>
            <person name="Yang G."/>
            <person name="Zhang L."/>
            <person name="Yang X."/>
            <person name="Zhao S."/>
            <person name="Ji Z."/>
            <person name="Zhou Q."/>
            <person name="Hu M."/>
            <person name="Wang Y."/>
            <person name="Chen M."/>
            <person name="Xu Y."/>
            <person name="Jin H."/>
            <person name="Xiao X."/>
            <person name="Hu G."/>
            <person name="Bao F."/>
            <person name="Hu Y."/>
            <person name="Wan P."/>
            <person name="Li L."/>
            <person name="Deng X."/>
            <person name="Kuang T."/>
            <person name="Xiang C."/>
            <person name="Zhu J.K."/>
            <person name="Oliver M.J."/>
            <person name="He Y."/>
        </authorList>
    </citation>
    <scope>NUCLEOTIDE SEQUENCE [LARGE SCALE GENOMIC DNA]</scope>
    <source>
        <strain evidence="2">cv. XS01</strain>
    </source>
</reference>
<sequence length="117" mass="12840">MVAGRLRHGWPSMEATLGTTPRDGHRLAAERCALVAYRSARWTLPPCGGCARRGLLVAAQWRKSGERRCAAGCTMMHAAVRHARALVPPRFFRGGGRPTAAAPAPLRRCRDGWSEFF</sequence>
<dbReference type="EMBL" id="KV144525">
    <property type="protein sequence ID" value="KZT76188.1"/>
    <property type="molecule type" value="Genomic_DNA"/>
</dbReference>
<evidence type="ECO:0000313" key="2">
    <source>
        <dbReference type="Proteomes" id="UP000250235"/>
    </source>
</evidence>
<proteinExistence type="predicted"/>
<gene>
    <name evidence="1" type="ORF">F511_46787</name>
</gene>
<protein>
    <submittedName>
        <fullName evidence="1">Uncharacterized protein</fullName>
    </submittedName>
</protein>
<evidence type="ECO:0000313" key="1">
    <source>
        <dbReference type="EMBL" id="KZT76188.1"/>
    </source>
</evidence>
<dbReference type="AlphaFoldDB" id="A0A2Z6ZZH6"/>
<organism evidence="1 2">
    <name type="scientific">Dorcoceras hygrometricum</name>
    <dbReference type="NCBI Taxonomy" id="472368"/>
    <lineage>
        <taxon>Eukaryota</taxon>
        <taxon>Viridiplantae</taxon>
        <taxon>Streptophyta</taxon>
        <taxon>Embryophyta</taxon>
        <taxon>Tracheophyta</taxon>
        <taxon>Spermatophyta</taxon>
        <taxon>Magnoliopsida</taxon>
        <taxon>eudicotyledons</taxon>
        <taxon>Gunneridae</taxon>
        <taxon>Pentapetalae</taxon>
        <taxon>asterids</taxon>
        <taxon>lamiids</taxon>
        <taxon>Lamiales</taxon>
        <taxon>Gesneriaceae</taxon>
        <taxon>Didymocarpoideae</taxon>
        <taxon>Trichosporeae</taxon>
        <taxon>Loxocarpinae</taxon>
        <taxon>Dorcoceras</taxon>
    </lineage>
</organism>
<accession>A0A2Z6ZZH6</accession>
<name>A0A2Z6ZZH6_9LAMI</name>
<dbReference type="Proteomes" id="UP000250235">
    <property type="component" value="Unassembled WGS sequence"/>
</dbReference>